<sequence>MTRGGLCPRAVPSIPLYFKMPRPCLPYHLPAPLCRPQECQLVTTPATRRHQ</sequence>
<evidence type="ECO:0000313" key="1">
    <source>
        <dbReference type="EMBL" id="CAD7267108.1"/>
    </source>
</evidence>
<dbReference type="EMBL" id="OC008418">
    <property type="protein sequence ID" value="CAD7267108.1"/>
    <property type="molecule type" value="Genomic_DNA"/>
</dbReference>
<reference evidence="1" key="1">
    <citation type="submission" date="2020-11" db="EMBL/GenBank/DDBJ databases">
        <authorList>
            <person name="Tran Van P."/>
        </authorList>
    </citation>
    <scope>NUCLEOTIDE SEQUENCE</scope>
</reference>
<gene>
    <name evidence="1" type="ORF">TSIB3V08_LOCUS11122</name>
</gene>
<dbReference type="AlphaFoldDB" id="A0A7R9B7U6"/>
<protein>
    <submittedName>
        <fullName evidence="1">Uncharacterized protein</fullName>
    </submittedName>
</protein>
<name>A0A7R9B7U6_TIMSH</name>
<organism evidence="1">
    <name type="scientific">Timema shepardi</name>
    <name type="common">Walking stick</name>
    <dbReference type="NCBI Taxonomy" id="629360"/>
    <lineage>
        <taxon>Eukaryota</taxon>
        <taxon>Metazoa</taxon>
        <taxon>Ecdysozoa</taxon>
        <taxon>Arthropoda</taxon>
        <taxon>Hexapoda</taxon>
        <taxon>Insecta</taxon>
        <taxon>Pterygota</taxon>
        <taxon>Neoptera</taxon>
        <taxon>Polyneoptera</taxon>
        <taxon>Phasmatodea</taxon>
        <taxon>Timematodea</taxon>
        <taxon>Timematoidea</taxon>
        <taxon>Timematidae</taxon>
        <taxon>Timema</taxon>
    </lineage>
</organism>
<accession>A0A7R9B7U6</accession>
<proteinExistence type="predicted"/>